<keyword evidence="6" id="KW-0238">DNA-binding</keyword>
<dbReference type="Pfam" id="PF19306">
    <property type="entry name" value="WHD_Lhr"/>
    <property type="match status" value="1"/>
</dbReference>
<dbReference type="InterPro" id="IPR001650">
    <property type="entry name" value="Helicase_C-like"/>
</dbReference>
<evidence type="ECO:0000256" key="2">
    <source>
        <dbReference type="ARBA" id="ARBA00022763"/>
    </source>
</evidence>
<dbReference type="EMBL" id="CP067134">
    <property type="protein sequence ID" value="WCR11332.1"/>
    <property type="molecule type" value="Genomic_DNA"/>
</dbReference>
<keyword evidence="13" id="KW-1185">Reference proteome</keyword>
<feature type="domain" description="Helicase ATP-binding" evidence="10">
    <location>
        <begin position="23"/>
        <end position="200"/>
    </location>
</feature>
<keyword evidence="4" id="KW-0347">Helicase</keyword>
<dbReference type="InterPro" id="IPR052511">
    <property type="entry name" value="ATP-dep_Helicase"/>
</dbReference>
<dbReference type="InterPro" id="IPR026362">
    <property type="entry name" value="DEXH_lig_assoc"/>
</dbReference>
<evidence type="ECO:0000256" key="1">
    <source>
        <dbReference type="ARBA" id="ARBA00022741"/>
    </source>
</evidence>
<dbReference type="CDD" id="cd18796">
    <property type="entry name" value="SF2_C_LHR"/>
    <property type="match status" value="1"/>
</dbReference>
<dbReference type="Pfam" id="PF00270">
    <property type="entry name" value="DEAD"/>
    <property type="match status" value="1"/>
</dbReference>
<sequence>MILPPAFQDWFADQGWQPHPHQVALLKAQGDTLLIAPTGGGKTLAGFLPSLVELRDPPGGLHTLYVSPLKALTADIARNLARPVADLGLSVRIEDRTGDTRPAQRARQRVDPPDILLTTPESLALMLSYEQAPAIFGSVRRVVLDELHALAESKRGDQLMLCLARLRTLAPGLTVTGLSATVENPAALADFMGGAAIIHADPGPEPDIAMLPTAAPAPWAGGGGHYAIPEVLEQVKAATTTIIFINTRAQAELFFQALWAANDDNLPIGLHHGSLSREARQRVEAAMAAGQLRAVVATGSLDLGIDWGAVDLVIQVGAPKNVKRLVQRIGRANHRYNAPSRARIVPANRFEVIECVAALQAVRERDLDGDPRGPGPLDVLCQHIGLTACAGPFDADDLFREVRGAGPYRDLARADFDACLDFAATGGYALRAYDRWQRLMLRDGLWRLRDPRAARDLRMNIGTIVEAEMLKVRMRGRGGAPLGEVEEAFAATLEPGDTFLIGGQTVRYDSLRDMVVEVTKQPTRQPRIAVFSGVKLATSTQLSHRVQALIGDPSRHGILPDNTRDWLALQARISTLPRQDVLVSESFPHQGRWHFALYGFAGRNALQTLGLLMTRLMEEAGLGPLGFLSTDYALLIWSLDPVADPGALLNRDGLRAGLGDWLAGNAVMKRTFRSVAVIAGLIQRNLPGKRKSGKQATFSSDILYDTLRKYDPDHLLLRITADEARRGLVDFDRIEDMLDRAVRHDHRMLDRVTPLAAPLLLEVGRVPIAGQGRERLAEAEAAALMAEAGLV</sequence>
<dbReference type="InterPro" id="IPR017170">
    <property type="entry name" value="Lhr-like"/>
</dbReference>
<dbReference type="InterPro" id="IPR045628">
    <property type="entry name" value="Lhr_WH_dom"/>
</dbReference>
<reference evidence="12 13" key="1">
    <citation type="submission" date="2021-01" db="EMBL/GenBank/DDBJ databases">
        <title>Biogeographic distribution of Paracoccus.</title>
        <authorList>
            <person name="Hollensteiner J."/>
            <person name="Leineberger J."/>
            <person name="Brinkhoff T."/>
            <person name="Daniel R."/>
        </authorList>
    </citation>
    <scope>NUCLEOTIDE SEQUENCE [LARGE SCALE GENOMIC DNA]</scope>
    <source>
        <strain evidence="12 13">LMG25392</strain>
    </source>
</reference>
<keyword evidence="8" id="KW-0413">Isomerase</keyword>
<keyword evidence="3" id="KW-0378">Hydrolase</keyword>
<dbReference type="PANTHER" id="PTHR47962:SF3">
    <property type="entry name" value="LARGE ATP-DEPENDENT HELICASE-RELATED PROTEIN"/>
    <property type="match status" value="1"/>
</dbReference>
<dbReference type="InterPro" id="IPR027417">
    <property type="entry name" value="P-loop_NTPase"/>
</dbReference>
<dbReference type="Pfam" id="PF00271">
    <property type="entry name" value="Helicase_C"/>
    <property type="match status" value="1"/>
</dbReference>
<dbReference type="PANTHER" id="PTHR47962">
    <property type="entry name" value="ATP-DEPENDENT HELICASE LHR-RELATED-RELATED"/>
    <property type="match status" value="1"/>
</dbReference>
<dbReference type="RefSeq" id="WP_272859434.1">
    <property type="nucleotide sequence ID" value="NZ_CP067134.1"/>
</dbReference>
<organism evidence="12 13">
    <name type="scientific">Paracoccus stylophorae</name>
    <dbReference type="NCBI Taxonomy" id="659350"/>
    <lineage>
        <taxon>Bacteria</taxon>
        <taxon>Pseudomonadati</taxon>
        <taxon>Pseudomonadota</taxon>
        <taxon>Alphaproteobacteria</taxon>
        <taxon>Rhodobacterales</taxon>
        <taxon>Paracoccaceae</taxon>
        <taxon>Paracoccus</taxon>
    </lineage>
</organism>
<accession>A0ABY7SZI9</accession>
<keyword evidence="2" id="KW-0227">DNA damage</keyword>
<dbReference type="PROSITE" id="PS51194">
    <property type="entry name" value="HELICASE_CTER"/>
    <property type="match status" value="1"/>
</dbReference>
<dbReference type="PIRSF" id="PIRSF037307">
    <property type="entry name" value="Lhr-like_helic_prd"/>
    <property type="match status" value="1"/>
</dbReference>
<comment type="similarity">
    <text evidence="9">Belongs to the Lhr helicase family. Lhr-Core subfamily.</text>
</comment>
<evidence type="ECO:0000313" key="13">
    <source>
        <dbReference type="Proteomes" id="UP001218412"/>
    </source>
</evidence>
<dbReference type="Proteomes" id="UP001218412">
    <property type="component" value="Chromosome"/>
</dbReference>
<dbReference type="PROSITE" id="PS51192">
    <property type="entry name" value="HELICASE_ATP_BIND_1"/>
    <property type="match status" value="1"/>
</dbReference>
<dbReference type="SUPFAM" id="SSF52540">
    <property type="entry name" value="P-loop containing nucleoside triphosphate hydrolases"/>
    <property type="match status" value="1"/>
</dbReference>
<keyword evidence="12" id="KW-0436">Ligase</keyword>
<dbReference type="SMART" id="SM00490">
    <property type="entry name" value="HELICc"/>
    <property type="match status" value="1"/>
</dbReference>
<keyword evidence="1" id="KW-0547">Nucleotide-binding</keyword>
<evidence type="ECO:0000256" key="5">
    <source>
        <dbReference type="ARBA" id="ARBA00022840"/>
    </source>
</evidence>
<evidence type="ECO:0000256" key="3">
    <source>
        <dbReference type="ARBA" id="ARBA00022801"/>
    </source>
</evidence>
<gene>
    <name evidence="12" type="ORF">JHW45_02710</name>
</gene>
<dbReference type="InterPro" id="IPR014001">
    <property type="entry name" value="Helicase_ATP-bd"/>
</dbReference>
<dbReference type="NCBIfam" id="TIGR04121">
    <property type="entry name" value="DEXH_lig_assoc"/>
    <property type="match status" value="1"/>
</dbReference>
<name>A0ABY7SZI9_9RHOB</name>
<dbReference type="InterPro" id="IPR013701">
    <property type="entry name" value="Lhr-like_DEAD/DEAH_assoc"/>
</dbReference>
<dbReference type="Gene3D" id="3.40.50.300">
    <property type="entry name" value="P-loop containing nucleotide triphosphate hydrolases"/>
    <property type="match status" value="2"/>
</dbReference>
<evidence type="ECO:0000256" key="9">
    <source>
        <dbReference type="ARBA" id="ARBA00093467"/>
    </source>
</evidence>
<proteinExistence type="inferred from homology"/>
<dbReference type="Pfam" id="PF08494">
    <property type="entry name" value="DEAD_assoc"/>
    <property type="match status" value="1"/>
</dbReference>
<evidence type="ECO:0000256" key="6">
    <source>
        <dbReference type="ARBA" id="ARBA00023125"/>
    </source>
</evidence>
<keyword evidence="5" id="KW-0067">ATP-binding</keyword>
<evidence type="ECO:0000256" key="7">
    <source>
        <dbReference type="ARBA" id="ARBA00023204"/>
    </source>
</evidence>
<dbReference type="InterPro" id="IPR011545">
    <property type="entry name" value="DEAD/DEAH_box_helicase_dom"/>
</dbReference>
<evidence type="ECO:0000259" key="11">
    <source>
        <dbReference type="PROSITE" id="PS51194"/>
    </source>
</evidence>
<dbReference type="GO" id="GO:0016874">
    <property type="term" value="F:ligase activity"/>
    <property type="evidence" value="ECO:0007669"/>
    <property type="project" value="UniProtKB-KW"/>
</dbReference>
<evidence type="ECO:0000313" key="12">
    <source>
        <dbReference type="EMBL" id="WCR11332.1"/>
    </source>
</evidence>
<feature type="domain" description="Helicase C-terminal" evidence="11">
    <location>
        <begin position="227"/>
        <end position="378"/>
    </location>
</feature>
<evidence type="ECO:0000259" key="10">
    <source>
        <dbReference type="PROSITE" id="PS51192"/>
    </source>
</evidence>
<keyword evidence="7" id="KW-0234">DNA repair</keyword>
<evidence type="ECO:0000256" key="8">
    <source>
        <dbReference type="ARBA" id="ARBA00023235"/>
    </source>
</evidence>
<evidence type="ECO:0000256" key="4">
    <source>
        <dbReference type="ARBA" id="ARBA00022806"/>
    </source>
</evidence>
<dbReference type="SMART" id="SM00487">
    <property type="entry name" value="DEXDc"/>
    <property type="match status" value="1"/>
</dbReference>
<protein>
    <submittedName>
        <fullName evidence="12">Ligase-associated DNA damage response DEXH box helicase</fullName>
    </submittedName>
</protein>